<protein>
    <submittedName>
        <fullName evidence="1">Uncharacterized protein</fullName>
    </submittedName>
</protein>
<gene>
    <name evidence="1" type="ORF">HU200_012866</name>
</gene>
<evidence type="ECO:0000313" key="1">
    <source>
        <dbReference type="EMBL" id="KAF8748648.1"/>
    </source>
</evidence>
<name>A0A835KLI1_9POAL</name>
<sequence>MKCRYNVLADTMNQHRAWLCRSEVQGTKHGLLWCGQDSCPQGGSIKSLYGYGL</sequence>
<dbReference type="Proteomes" id="UP000636709">
    <property type="component" value="Unassembled WGS sequence"/>
</dbReference>
<reference evidence="1" key="1">
    <citation type="submission" date="2020-07" db="EMBL/GenBank/DDBJ databases">
        <title>Genome sequence and genetic diversity analysis of an under-domesticated orphan crop, white fonio (Digitaria exilis).</title>
        <authorList>
            <person name="Bennetzen J.L."/>
            <person name="Chen S."/>
            <person name="Ma X."/>
            <person name="Wang X."/>
            <person name="Yssel A.E.J."/>
            <person name="Chaluvadi S.R."/>
            <person name="Johnson M."/>
            <person name="Gangashetty P."/>
            <person name="Hamidou F."/>
            <person name="Sanogo M.D."/>
            <person name="Zwaenepoel A."/>
            <person name="Wallace J."/>
            <person name="Van De Peer Y."/>
            <person name="Van Deynze A."/>
        </authorList>
    </citation>
    <scope>NUCLEOTIDE SEQUENCE</scope>
    <source>
        <tissue evidence="1">Leaves</tissue>
    </source>
</reference>
<evidence type="ECO:0000313" key="2">
    <source>
        <dbReference type="Proteomes" id="UP000636709"/>
    </source>
</evidence>
<accession>A0A835KLI1</accession>
<proteinExistence type="predicted"/>
<keyword evidence="2" id="KW-1185">Reference proteome</keyword>
<dbReference type="AlphaFoldDB" id="A0A835KLI1"/>
<dbReference type="EMBL" id="JACEFO010001067">
    <property type="protein sequence ID" value="KAF8748648.1"/>
    <property type="molecule type" value="Genomic_DNA"/>
</dbReference>
<organism evidence="1 2">
    <name type="scientific">Digitaria exilis</name>
    <dbReference type="NCBI Taxonomy" id="1010633"/>
    <lineage>
        <taxon>Eukaryota</taxon>
        <taxon>Viridiplantae</taxon>
        <taxon>Streptophyta</taxon>
        <taxon>Embryophyta</taxon>
        <taxon>Tracheophyta</taxon>
        <taxon>Spermatophyta</taxon>
        <taxon>Magnoliopsida</taxon>
        <taxon>Liliopsida</taxon>
        <taxon>Poales</taxon>
        <taxon>Poaceae</taxon>
        <taxon>PACMAD clade</taxon>
        <taxon>Panicoideae</taxon>
        <taxon>Panicodae</taxon>
        <taxon>Paniceae</taxon>
        <taxon>Anthephorinae</taxon>
        <taxon>Digitaria</taxon>
    </lineage>
</organism>
<comment type="caution">
    <text evidence="1">The sequence shown here is derived from an EMBL/GenBank/DDBJ whole genome shotgun (WGS) entry which is preliminary data.</text>
</comment>